<dbReference type="InterPro" id="IPR017900">
    <property type="entry name" value="4Fe4S_Fe_S_CS"/>
</dbReference>
<keyword evidence="1" id="KW-0479">Metal-binding</keyword>
<name>A0A1E5G371_9FIRM</name>
<dbReference type="Pfam" id="PF13237">
    <property type="entry name" value="Fer4_10"/>
    <property type="match status" value="1"/>
</dbReference>
<dbReference type="InterPro" id="IPR007160">
    <property type="entry name" value="DUF362"/>
</dbReference>
<dbReference type="STRING" id="766136.BHF68_04770"/>
<dbReference type="PANTHER" id="PTHR43122:SF1">
    <property type="entry name" value="IRON-SULFUR-BINDING PROTEIN"/>
    <property type="match status" value="1"/>
</dbReference>
<keyword evidence="6" id="KW-1185">Reference proteome</keyword>
<keyword evidence="3" id="KW-0411">Iron-sulfur</keyword>
<feature type="domain" description="4Fe-4S ferredoxin-type" evidence="4">
    <location>
        <begin position="354"/>
        <end position="382"/>
    </location>
</feature>
<proteinExistence type="predicted"/>
<comment type="caution">
    <text evidence="5">The sequence shown here is derived from an EMBL/GenBank/DDBJ whole genome shotgun (WGS) entry which is preliminary data.</text>
</comment>
<dbReference type="RefSeq" id="WP_069642920.1">
    <property type="nucleotide sequence ID" value="NZ_MIJE01000011.1"/>
</dbReference>
<protein>
    <submittedName>
        <fullName evidence="5">Iron-sulfur protein</fullName>
    </submittedName>
</protein>
<dbReference type="Pfam" id="PF04015">
    <property type="entry name" value="DUF362"/>
    <property type="match status" value="1"/>
</dbReference>
<dbReference type="GO" id="GO:0051536">
    <property type="term" value="F:iron-sulfur cluster binding"/>
    <property type="evidence" value="ECO:0007669"/>
    <property type="project" value="UniProtKB-KW"/>
</dbReference>
<dbReference type="InterPro" id="IPR017896">
    <property type="entry name" value="4Fe4S_Fe-S-bd"/>
</dbReference>
<dbReference type="PANTHER" id="PTHR43122">
    <property type="entry name" value="FERREDOXIN SUBUNIT OF PYRUVATE:FLAVODOXIN OXIDOREDUCTASE-RELATED"/>
    <property type="match status" value="1"/>
</dbReference>
<dbReference type="AlphaFoldDB" id="A0A1E5G371"/>
<accession>A0A1E5G371</accession>
<organism evidence="5 6">
    <name type="scientific">Desulfuribacillus alkaliarsenatis</name>
    <dbReference type="NCBI Taxonomy" id="766136"/>
    <lineage>
        <taxon>Bacteria</taxon>
        <taxon>Bacillati</taxon>
        <taxon>Bacillota</taxon>
        <taxon>Desulfuribacillia</taxon>
        <taxon>Desulfuribacillales</taxon>
        <taxon>Desulfuribacillaceae</taxon>
        <taxon>Desulfuribacillus</taxon>
    </lineage>
</organism>
<dbReference type="GO" id="GO:0046872">
    <property type="term" value="F:metal ion binding"/>
    <property type="evidence" value="ECO:0007669"/>
    <property type="project" value="UniProtKB-KW"/>
</dbReference>
<sequence>MKTTVSLVECREYEYGQLKQSIAESFQQLGGIGRYIAAEDKVLLKMNLLMKKRPEEATTTHPLFVKALAETLLEYGADVIIGDSPGGPFNEKMLKGIYKYCGITNVVEELAEAQGYGTRIQLNYNTNHMNVDNPDGLLLKHLTVTEMLLDVDKVISVSKLKTHGMTMFTGAVKNMFGIIPGMLKAEYHFKMPELDDFCNALVDICAYGNPVLSFMDGIVGMEGAGPSAGNPRNIGAVIASTSPYHLDVVASSLINLNPLDVPTIKLSSLRGLCTGTLTDIDVQGKSIEHFLIKDFDIPPIRQVTLFMKNTPKFLQPILNSMLQPKPIFDHSMCVGCNVCAEHCPADVISMVDKRPIVDLNPCIRCFCCQELCPKKAVTIHRPWLMRKIAKW</sequence>
<feature type="domain" description="4Fe-4S ferredoxin-type" evidence="4">
    <location>
        <begin position="324"/>
        <end position="353"/>
    </location>
</feature>
<dbReference type="Gene3D" id="3.30.70.20">
    <property type="match status" value="1"/>
</dbReference>
<dbReference type="SUPFAM" id="SSF54862">
    <property type="entry name" value="4Fe-4S ferredoxins"/>
    <property type="match status" value="1"/>
</dbReference>
<evidence type="ECO:0000313" key="5">
    <source>
        <dbReference type="EMBL" id="OEF97522.1"/>
    </source>
</evidence>
<dbReference type="EMBL" id="MIJE01000011">
    <property type="protein sequence ID" value="OEF97522.1"/>
    <property type="molecule type" value="Genomic_DNA"/>
</dbReference>
<dbReference type="PROSITE" id="PS51379">
    <property type="entry name" value="4FE4S_FER_2"/>
    <property type="match status" value="2"/>
</dbReference>
<evidence type="ECO:0000256" key="2">
    <source>
        <dbReference type="ARBA" id="ARBA00023004"/>
    </source>
</evidence>
<evidence type="ECO:0000256" key="1">
    <source>
        <dbReference type="ARBA" id="ARBA00022723"/>
    </source>
</evidence>
<dbReference type="PROSITE" id="PS00198">
    <property type="entry name" value="4FE4S_FER_1"/>
    <property type="match status" value="2"/>
</dbReference>
<dbReference type="Proteomes" id="UP000094296">
    <property type="component" value="Unassembled WGS sequence"/>
</dbReference>
<dbReference type="OrthoDB" id="9798098at2"/>
<evidence type="ECO:0000259" key="4">
    <source>
        <dbReference type="PROSITE" id="PS51379"/>
    </source>
</evidence>
<reference evidence="5 6" key="1">
    <citation type="submission" date="2016-09" db="EMBL/GenBank/DDBJ databases">
        <title>Draft genome sequence for the type strain of Desulfuribacillus alkaliarsenatis AHT28, an obligately anaerobic, sulfidogenic bacterium isolated from Russian soda lake sediments.</title>
        <authorList>
            <person name="Abin C.A."/>
            <person name="Hollibaugh J.T."/>
        </authorList>
    </citation>
    <scope>NUCLEOTIDE SEQUENCE [LARGE SCALE GENOMIC DNA]</scope>
    <source>
        <strain evidence="5 6">AHT28</strain>
    </source>
</reference>
<gene>
    <name evidence="5" type="ORF">BHF68_04770</name>
</gene>
<evidence type="ECO:0000256" key="3">
    <source>
        <dbReference type="ARBA" id="ARBA00023014"/>
    </source>
</evidence>
<keyword evidence="2" id="KW-0408">Iron</keyword>
<evidence type="ECO:0000313" key="6">
    <source>
        <dbReference type="Proteomes" id="UP000094296"/>
    </source>
</evidence>